<protein>
    <submittedName>
        <fullName evidence="2">Uncharacterized protein</fullName>
    </submittedName>
</protein>
<gene>
    <name evidence="2" type="ORF">E2C01_053424</name>
</gene>
<dbReference type="AlphaFoldDB" id="A0A5B7GS07"/>
<dbReference type="EMBL" id="VSRR010016533">
    <property type="protein sequence ID" value="MPC59404.1"/>
    <property type="molecule type" value="Genomic_DNA"/>
</dbReference>
<evidence type="ECO:0000313" key="2">
    <source>
        <dbReference type="EMBL" id="MPC59404.1"/>
    </source>
</evidence>
<comment type="caution">
    <text evidence="2">The sequence shown here is derived from an EMBL/GenBank/DDBJ whole genome shotgun (WGS) entry which is preliminary data.</text>
</comment>
<name>A0A5B7GS07_PORTR</name>
<evidence type="ECO:0000256" key="1">
    <source>
        <dbReference type="SAM" id="MobiDB-lite"/>
    </source>
</evidence>
<keyword evidence="3" id="KW-1185">Reference proteome</keyword>
<evidence type="ECO:0000313" key="3">
    <source>
        <dbReference type="Proteomes" id="UP000324222"/>
    </source>
</evidence>
<sequence>MAEWRCAGLCRAWWGRVARAREPGRGEAVPLGLGESELMLVVCCSCGSARLPRQASAGEGGWWCSAGGIGPKAPRPRPLPLPFTSLSFPSIPFHPFPSNNFARSNRGGAASRSTMTHSFCVAAGHDRSVFHLRARSVPKLGLLTANRRYAVQYHTARWAASSSTSSLHIASQLRERARSHAHTLVKEILSRTGAGRAAPHNLGTRSRHQNSVV</sequence>
<organism evidence="2 3">
    <name type="scientific">Portunus trituberculatus</name>
    <name type="common">Swimming crab</name>
    <name type="synonym">Neptunus trituberculatus</name>
    <dbReference type="NCBI Taxonomy" id="210409"/>
    <lineage>
        <taxon>Eukaryota</taxon>
        <taxon>Metazoa</taxon>
        <taxon>Ecdysozoa</taxon>
        <taxon>Arthropoda</taxon>
        <taxon>Crustacea</taxon>
        <taxon>Multicrustacea</taxon>
        <taxon>Malacostraca</taxon>
        <taxon>Eumalacostraca</taxon>
        <taxon>Eucarida</taxon>
        <taxon>Decapoda</taxon>
        <taxon>Pleocyemata</taxon>
        <taxon>Brachyura</taxon>
        <taxon>Eubrachyura</taxon>
        <taxon>Portunoidea</taxon>
        <taxon>Portunidae</taxon>
        <taxon>Portuninae</taxon>
        <taxon>Portunus</taxon>
    </lineage>
</organism>
<feature type="region of interest" description="Disordered" evidence="1">
    <location>
        <begin position="190"/>
        <end position="213"/>
    </location>
</feature>
<accession>A0A5B7GS07</accession>
<reference evidence="2 3" key="1">
    <citation type="submission" date="2019-05" db="EMBL/GenBank/DDBJ databases">
        <title>Another draft genome of Portunus trituberculatus and its Hox gene families provides insights of decapod evolution.</title>
        <authorList>
            <person name="Jeong J.-H."/>
            <person name="Song I."/>
            <person name="Kim S."/>
            <person name="Choi T."/>
            <person name="Kim D."/>
            <person name="Ryu S."/>
            <person name="Kim W."/>
        </authorList>
    </citation>
    <scope>NUCLEOTIDE SEQUENCE [LARGE SCALE GENOMIC DNA]</scope>
    <source>
        <tissue evidence="2">Muscle</tissue>
    </source>
</reference>
<proteinExistence type="predicted"/>
<dbReference type="Proteomes" id="UP000324222">
    <property type="component" value="Unassembled WGS sequence"/>
</dbReference>